<keyword evidence="7" id="KW-0067">ATP-binding</keyword>
<dbReference type="EMBL" id="CP068985">
    <property type="protein sequence ID" value="QYC45909.1"/>
    <property type="molecule type" value="Genomic_DNA"/>
</dbReference>
<feature type="transmembrane region" description="Helical" evidence="10">
    <location>
        <begin position="14"/>
        <end position="32"/>
    </location>
</feature>
<keyword evidence="10" id="KW-0472">Membrane</keyword>
<keyword evidence="9" id="KW-0175">Coiled coil</keyword>
<accession>A0ABX8UHK0</accession>
<dbReference type="InterPro" id="IPR036890">
    <property type="entry name" value="HATPase_C_sf"/>
</dbReference>
<dbReference type="PANTHER" id="PTHR24421:SF10">
    <property type="entry name" value="NITRATE_NITRITE SENSOR PROTEIN NARQ"/>
    <property type="match status" value="1"/>
</dbReference>
<protein>
    <recommendedName>
        <fullName evidence="2">histidine kinase</fullName>
        <ecNumber evidence="2">2.7.13.3</ecNumber>
    </recommendedName>
</protein>
<dbReference type="Gene3D" id="1.20.5.1930">
    <property type="match status" value="1"/>
</dbReference>
<keyword evidence="3" id="KW-0597">Phosphoprotein</keyword>
<reference evidence="13 14" key="1">
    <citation type="journal article" date="2021" name="ACS Chem. Biol.">
        <title>Genomic-Led Discovery of a Novel Glycopeptide Antibiotic by Nonomuraea coxensis DSM 45129.</title>
        <authorList>
            <person name="Yushchuk O."/>
            <person name="Vior N.M."/>
            <person name="Andreo-Vidal A."/>
            <person name="Berini F."/>
            <person name="Ruckert C."/>
            <person name="Busche T."/>
            <person name="Binda E."/>
            <person name="Kalinowski J."/>
            <person name="Truman A.W."/>
            <person name="Marinelli F."/>
        </authorList>
    </citation>
    <scope>NUCLEOTIDE SEQUENCE [LARGE SCALE GENOMIC DNA]</scope>
    <source>
        <strain evidence="13 14">DSM 45129</strain>
    </source>
</reference>
<organism evidence="13 14">
    <name type="scientific">Nonomuraea coxensis DSM 45129</name>
    <dbReference type="NCBI Taxonomy" id="1122611"/>
    <lineage>
        <taxon>Bacteria</taxon>
        <taxon>Bacillati</taxon>
        <taxon>Actinomycetota</taxon>
        <taxon>Actinomycetes</taxon>
        <taxon>Streptosporangiales</taxon>
        <taxon>Streptosporangiaceae</taxon>
        <taxon>Nonomuraea</taxon>
    </lineage>
</organism>
<evidence type="ECO:0000256" key="9">
    <source>
        <dbReference type="SAM" id="Coils"/>
    </source>
</evidence>
<keyword evidence="5" id="KW-0547">Nucleotide-binding</keyword>
<evidence type="ECO:0000259" key="12">
    <source>
        <dbReference type="Pfam" id="PF07730"/>
    </source>
</evidence>
<feature type="transmembrane region" description="Helical" evidence="10">
    <location>
        <begin position="44"/>
        <end position="69"/>
    </location>
</feature>
<keyword evidence="10" id="KW-1133">Transmembrane helix</keyword>
<evidence type="ECO:0000256" key="3">
    <source>
        <dbReference type="ARBA" id="ARBA00022553"/>
    </source>
</evidence>
<evidence type="ECO:0000256" key="1">
    <source>
        <dbReference type="ARBA" id="ARBA00000085"/>
    </source>
</evidence>
<sequence>MRYLERLGPSAQDALLAGVVAVMLTVNVLAGAAGDSPAGRTNGLANGLAIGLAIDLGAVLAGSLALVAWRRAPLTALAVSTAAMLGYAVHAQPGPPAAFPVLIAVFGAVRHGHRLLPALAAAVFLGAGLAADLATVTNRSDKEILQSTTLLLGWFVAAGVAATVTRHRQAYLEQAEQRAAEAERTREEVARRRAGEERLRIARELHDSLTHSISVIKVQAGVAVHLARKRGEEVPAALLAIQEASGDAMRELRATLEVLRDDTPQPPAVEEDVPSGLDRLDDLVRRARSIGLPTTVTVSGARRALPPEVDRAAYRIVQEALTNVSRHAGAAAARVRVEYADAELVVQVDDDGRASAGEPPVPGTGLRGMSERVTALGGRLRTEPRPEGGFTVHAALPLREPA</sequence>
<evidence type="ECO:0000313" key="13">
    <source>
        <dbReference type="EMBL" id="QYC45909.1"/>
    </source>
</evidence>
<keyword evidence="14" id="KW-1185">Reference proteome</keyword>
<evidence type="ECO:0000256" key="2">
    <source>
        <dbReference type="ARBA" id="ARBA00012438"/>
    </source>
</evidence>
<evidence type="ECO:0000256" key="8">
    <source>
        <dbReference type="ARBA" id="ARBA00023012"/>
    </source>
</evidence>
<dbReference type="SUPFAM" id="SSF55874">
    <property type="entry name" value="ATPase domain of HSP90 chaperone/DNA topoisomerase II/histidine kinase"/>
    <property type="match status" value="1"/>
</dbReference>
<feature type="domain" description="Histidine kinase/HSP90-like ATPase" evidence="11">
    <location>
        <begin position="311"/>
        <end position="399"/>
    </location>
</feature>
<dbReference type="InterPro" id="IPR050482">
    <property type="entry name" value="Sensor_HK_TwoCompSys"/>
</dbReference>
<dbReference type="Gene3D" id="3.30.565.10">
    <property type="entry name" value="Histidine kinase-like ATPase, C-terminal domain"/>
    <property type="match status" value="1"/>
</dbReference>
<feature type="domain" description="Signal transduction histidine kinase subgroup 3 dimerisation and phosphoacceptor" evidence="12">
    <location>
        <begin position="197"/>
        <end position="262"/>
    </location>
</feature>
<feature type="transmembrane region" description="Helical" evidence="10">
    <location>
        <begin position="116"/>
        <end position="138"/>
    </location>
</feature>
<keyword evidence="8" id="KW-0902">Two-component regulatory system</keyword>
<evidence type="ECO:0000313" key="14">
    <source>
        <dbReference type="Proteomes" id="UP000824681"/>
    </source>
</evidence>
<evidence type="ECO:0000256" key="5">
    <source>
        <dbReference type="ARBA" id="ARBA00022741"/>
    </source>
</evidence>
<dbReference type="InterPro" id="IPR003594">
    <property type="entry name" value="HATPase_dom"/>
</dbReference>
<comment type="catalytic activity">
    <reaction evidence="1">
        <text>ATP + protein L-histidine = ADP + protein N-phospho-L-histidine.</text>
        <dbReference type="EC" id="2.7.13.3"/>
    </reaction>
</comment>
<dbReference type="EC" id="2.7.13.3" evidence="2"/>
<feature type="coiled-coil region" evidence="9">
    <location>
        <begin position="168"/>
        <end position="199"/>
    </location>
</feature>
<keyword evidence="10" id="KW-0812">Transmembrane</keyword>
<feature type="transmembrane region" description="Helical" evidence="10">
    <location>
        <begin position="89"/>
        <end position="109"/>
    </location>
</feature>
<dbReference type="GO" id="GO:0004673">
    <property type="term" value="F:protein histidine kinase activity"/>
    <property type="evidence" value="ECO:0007669"/>
    <property type="project" value="UniProtKB-EC"/>
</dbReference>
<dbReference type="RefSeq" id="WP_026214294.1">
    <property type="nucleotide sequence ID" value="NZ_CP068985.1"/>
</dbReference>
<dbReference type="Pfam" id="PF07730">
    <property type="entry name" value="HisKA_3"/>
    <property type="match status" value="1"/>
</dbReference>
<keyword evidence="4 13" id="KW-0808">Transferase</keyword>
<keyword evidence="6 13" id="KW-0418">Kinase</keyword>
<evidence type="ECO:0000256" key="7">
    <source>
        <dbReference type="ARBA" id="ARBA00022840"/>
    </source>
</evidence>
<evidence type="ECO:0000256" key="4">
    <source>
        <dbReference type="ARBA" id="ARBA00022679"/>
    </source>
</evidence>
<gene>
    <name evidence="13" type="primary">liaS23</name>
    <name evidence="13" type="ORF">Nocox_41840</name>
</gene>
<dbReference type="InterPro" id="IPR011712">
    <property type="entry name" value="Sig_transdc_His_kin_sub3_dim/P"/>
</dbReference>
<evidence type="ECO:0000256" key="10">
    <source>
        <dbReference type="SAM" id="Phobius"/>
    </source>
</evidence>
<dbReference type="PANTHER" id="PTHR24421">
    <property type="entry name" value="NITRATE/NITRITE SENSOR PROTEIN NARX-RELATED"/>
    <property type="match status" value="1"/>
</dbReference>
<name>A0ABX8UHK0_9ACTN</name>
<dbReference type="Pfam" id="PF02518">
    <property type="entry name" value="HATPase_c"/>
    <property type="match status" value="1"/>
</dbReference>
<dbReference type="CDD" id="cd16917">
    <property type="entry name" value="HATPase_UhpB-NarQ-NarX-like"/>
    <property type="match status" value="1"/>
</dbReference>
<proteinExistence type="predicted"/>
<feature type="transmembrane region" description="Helical" evidence="10">
    <location>
        <begin position="144"/>
        <end position="164"/>
    </location>
</feature>
<dbReference type="Proteomes" id="UP000824681">
    <property type="component" value="Chromosome"/>
</dbReference>
<evidence type="ECO:0000256" key="6">
    <source>
        <dbReference type="ARBA" id="ARBA00022777"/>
    </source>
</evidence>
<evidence type="ECO:0000259" key="11">
    <source>
        <dbReference type="Pfam" id="PF02518"/>
    </source>
</evidence>